<dbReference type="Proteomes" id="UP000054538">
    <property type="component" value="Unassembled WGS sequence"/>
</dbReference>
<evidence type="ECO:0000313" key="2">
    <source>
        <dbReference type="Proteomes" id="UP000054538"/>
    </source>
</evidence>
<dbReference type="InParanoid" id="A0A0D0DP75"/>
<feature type="non-terminal residue" evidence="1">
    <location>
        <position position="1"/>
    </location>
</feature>
<dbReference type="HOGENOM" id="CLU_3038010_0_0_1"/>
<reference evidence="1 2" key="1">
    <citation type="submission" date="2014-04" db="EMBL/GenBank/DDBJ databases">
        <authorList>
            <consortium name="DOE Joint Genome Institute"/>
            <person name="Kuo A."/>
            <person name="Kohler A."/>
            <person name="Jargeat P."/>
            <person name="Nagy L.G."/>
            <person name="Floudas D."/>
            <person name="Copeland A."/>
            <person name="Barry K.W."/>
            <person name="Cichocki N."/>
            <person name="Veneault-Fourrey C."/>
            <person name="LaButti K."/>
            <person name="Lindquist E.A."/>
            <person name="Lipzen A."/>
            <person name="Lundell T."/>
            <person name="Morin E."/>
            <person name="Murat C."/>
            <person name="Sun H."/>
            <person name="Tunlid A."/>
            <person name="Henrissat B."/>
            <person name="Grigoriev I.V."/>
            <person name="Hibbett D.S."/>
            <person name="Martin F."/>
            <person name="Nordberg H.P."/>
            <person name="Cantor M.N."/>
            <person name="Hua S.X."/>
        </authorList>
    </citation>
    <scope>NUCLEOTIDE SEQUENCE [LARGE SCALE GENOMIC DNA]</scope>
    <source>
        <strain evidence="1 2">Ve08.2h10</strain>
    </source>
</reference>
<sequence length="55" mass="6290">KHIQVKYHLVQDDLVGKGEAIICYVPTDSWRSESLTSMVPTRTLLVPFSKFLQDV</sequence>
<dbReference type="OrthoDB" id="3344688at2759"/>
<reference evidence="2" key="2">
    <citation type="submission" date="2015-01" db="EMBL/GenBank/DDBJ databases">
        <title>Evolutionary Origins and Diversification of the Mycorrhizal Mutualists.</title>
        <authorList>
            <consortium name="DOE Joint Genome Institute"/>
            <consortium name="Mycorrhizal Genomics Consortium"/>
            <person name="Kohler A."/>
            <person name="Kuo A."/>
            <person name="Nagy L.G."/>
            <person name="Floudas D."/>
            <person name="Copeland A."/>
            <person name="Barry K.W."/>
            <person name="Cichocki N."/>
            <person name="Veneault-Fourrey C."/>
            <person name="LaButti K."/>
            <person name="Lindquist E.A."/>
            <person name="Lipzen A."/>
            <person name="Lundell T."/>
            <person name="Morin E."/>
            <person name="Murat C."/>
            <person name="Riley R."/>
            <person name="Ohm R."/>
            <person name="Sun H."/>
            <person name="Tunlid A."/>
            <person name="Henrissat B."/>
            <person name="Grigoriev I.V."/>
            <person name="Hibbett D.S."/>
            <person name="Martin F."/>
        </authorList>
    </citation>
    <scope>NUCLEOTIDE SEQUENCE [LARGE SCALE GENOMIC DNA]</scope>
    <source>
        <strain evidence="2">Ve08.2h10</strain>
    </source>
</reference>
<organism evidence="1 2">
    <name type="scientific">Paxillus rubicundulus Ve08.2h10</name>
    <dbReference type="NCBI Taxonomy" id="930991"/>
    <lineage>
        <taxon>Eukaryota</taxon>
        <taxon>Fungi</taxon>
        <taxon>Dikarya</taxon>
        <taxon>Basidiomycota</taxon>
        <taxon>Agaricomycotina</taxon>
        <taxon>Agaricomycetes</taxon>
        <taxon>Agaricomycetidae</taxon>
        <taxon>Boletales</taxon>
        <taxon>Paxilineae</taxon>
        <taxon>Paxillaceae</taxon>
        <taxon>Paxillus</taxon>
    </lineage>
</organism>
<gene>
    <name evidence="1" type="ORF">PAXRUDRAFT_158109</name>
</gene>
<accession>A0A0D0DP75</accession>
<dbReference type="AlphaFoldDB" id="A0A0D0DP75"/>
<evidence type="ECO:0008006" key="3">
    <source>
        <dbReference type="Google" id="ProtNLM"/>
    </source>
</evidence>
<proteinExistence type="predicted"/>
<keyword evidence="2" id="KW-1185">Reference proteome</keyword>
<evidence type="ECO:0000313" key="1">
    <source>
        <dbReference type="EMBL" id="KIK80645.1"/>
    </source>
</evidence>
<name>A0A0D0DP75_9AGAM</name>
<dbReference type="EMBL" id="KN825967">
    <property type="protein sequence ID" value="KIK80645.1"/>
    <property type="molecule type" value="Genomic_DNA"/>
</dbReference>
<protein>
    <recommendedName>
        <fullName evidence="3">Copia protein</fullName>
    </recommendedName>
</protein>